<keyword evidence="5" id="KW-0472">Membrane</keyword>
<dbReference type="InterPro" id="IPR016024">
    <property type="entry name" value="ARM-type_fold"/>
</dbReference>
<evidence type="ECO:0000313" key="7">
    <source>
        <dbReference type="EMBL" id="GMI69712.1"/>
    </source>
</evidence>
<dbReference type="GO" id="GO:0012505">
    <property type="term" value="C:endomembrane system"/>
    <property type="evidence" value="ECO:0007669"/>
    <property type="project" value="UniProtKB-SubCell"/>
</dbReference>
<keyword evidence="4" id="KW-0653">Protein transport</keyword>
<name>A0A9W7H271_HIBTR</name>
<dbReference type="Pfam" id="PF01602">
    <property type="entry name" value="Adaptin_N"/>
    <property type="match status" value="1"/>
</dbReference>
<organism evidence="7 8">
    <name type="scientific">Hibiscus trionum</name>
    <name type="common">Flower of an hour</name>
    <dbReference type="NCBI Taxonomy" id="183268"/>
    <lineage>
        <taxon>Eukaryota</taxon>
        <taxon>Viridiplantae</taxon>
        <taxon>Streptophyta</taxon>
        <taxon>Embryophyta</taxon>
        <taxon>Tracheophyta</taxon>
        <taxon>Spermatophyta</taxon>
        <taxon>Magnoliopsida</taxon>
        <taxon>eudicotyledons</taxon>
        <taxon>Gunneridae</taxon>
        <taxon>Pentapetalae</taxon>
        <taxon>rosids</taxon>
        <taxon>malvids</taxon>
        <taxon>Malvales</taxon>
        <taxon>Malvaceae</taxon>
        <taxon>Malvoideae</taxon>
        <taxon>Hibiscus</taxon>
    </lineage>
</organism>
<comment type="similarity">
    <text evidence="2">Belongs to the adaptor complexes large subunit family.</text>
</comment>
<dbReference type="InterPro" id="IPR026739">
    <property type="entry name" value="AP_beta"/>
</dbReference>
<comment type="caution">
    <text evidence="7">The sequence shown here is derived from an EMBL/GenBank/DDBJ whole genome shotgun (WGS) entry which is preliminary data.</text>
</comment>
<evidence type="ECO:0000256" key="2">
    <source>
        <dbReference type="ARBA" id="ARBA00006613"/>
    </source>
</evidence>
<dbReference type="Proteomes" id="UP001165190">
    <property type="component" value="Unassembled WGS sequence"/>
</dbReference>
<keyword evidence="8" id="KW-1185">Reference proteome</keyword>
<evidence type="ECO:0000256" key="5">
    <source>
        <dbReference type="ARBA" id="ARBA00023136"/>
    </source>
</evidence>
<evidence type="ECO:0000259" key="6">
    <source>
        <dbReference type="Pfam" id="PF01602"/>
    </source>
</evidence>
<comment type="subcellular location">
    <subcellularLocation>
        <location evidence="1">Endomembrane system</location>
    </subcellularLocation>
</comment>
<evidence type="ECO:0000256" key="1">
    <source>
        <dbReference type="ARBA" id="ARBA00004308"/>
    </source>
</evidence>
<dbReference type="GO" id="GO:0030117">
    <property type="term" value="C:membrane coat"/>
    <property type="evidence" value="ECO:0007669"/>
    <property type="project" value="InterPro"/>
</dbReference>
<reference evidence="7" key="1">
    <citation type="submission" date="2023-05" db="EMBL/GenBank/DDBJ databases">
        <title>Genome and transcriptome analyses reveal genes involved in the formation of fine ridges on petal epidermal cells in Hibiscus trionum.</title>
        <authorList>
            <person name="Koshimizu S."/>
            <person name="Masuda S."/>
            <person name="Ishii T."/>
            <person name="Shirasu K."/>
            <person name="Hoshino A."/>
            <person name="Arita M."/>
        </authorList>
    </citation>
    <scope>NUCLEOTIDE SEQUENCE</scope>
    <source>
        <strain evidence="7">Hamamatsu line</strain>
    </source>
</reference>
<evidence type="ECO:0000256" key="4">
    <source>
        <dbReference type="ARBA" id="ARBA00022927"/>
    </source>
</evidence>
<proteinExistence type="inferred from homology"/>
<dbReference type="InterPro" id="IPR002553">
    <property type="entry name" value="Clathrin/coatomer_adapt-like_N"/>
</dbReference>
<dbReference type="SUPFAM" id="SSF48371">
    <property type="entry name" value="ARM repeat"/>
    <property type="match status" value="1"/>
</dbReference>
<dbReference type="InterPro" id="IPR011989">
    <property type="entry name" value="ARM-like"/>
</dbReference>
<dbReference type="PANTHER" id="PTHR11134">
    <property type="entry name" value="ADAPTOR COMPLEX SUBUNIT BETA FAMILY MEMBER"/>
    <property type="match status" value="1"/>
</dbReference>
<dbReference type="GO" id="GO:0006886">
    <property type="term" value="P:intracellular protein transport"/>
    <property type="evidence" value="ECO:0007669"/>
    <property type="project" value="InterPro"/>
</dbReference>
<evidence type="ECO:0000256" key="3">
    <source>
        <dbReference type="ARBA" id="ARBA00022448"/>
    </source>
</evidence>
<sequence>MSSLKCTENFHAEKHVSDDNLGLAMESSDISGAYDSEFVNMVFWCYIESPDEYLSRSSYANRVSFELNGGQFTFGKTNDDVKILLYSTSPLLWSNNSAVVLAAAGVHWIMAPKEDVKRIIKPFLFILRSSNSSKYVVLNNIQVFAKAMPSLFAPHHGDFFICSSDSYQVKALKLEILSSIDTDSSISSIFKEFQVQASL</sequence>
<dbReference type="OrthoDB" id="10254310at2759"/>
<dbReference type="Gene3D" id="1.25.10.10">
    <property type="entry name" value="Leucine-rich Repeat Variant"/>
    <property type="match status" value="1"/>
</dbReference>
<protein>
    <submittedName>
        <fullName evidence="7">Beta-subunit of adaptor protein complex 3, protein affected trafficking 2, WEAK ACID TOLERANT 1</fullName>
    </submittedName>
</protein>
<accession>A0A9W7H271</accession>
<dbReference type="EMBL" id="BSYR01000007">
    <property type="protein sequence ID" value="GMI69712.1"/>
    <property type="molecule type" value="Genomic_DNA"/>
</dbReference>
<gene>
    <name evidence="7" type="ORF">HRI_000640500</name>
</gene>
<dbReference type="GO" id="GO:0016192">
    <property type="term" value="P:vesicle-mediated transport"/>
    <property type="evidence" value="ECO:0007669"/>
    <property type="project" value="InterPro"/>
</dbReference>
<keyword evidence="3" id="KW-0813">Transport</keyword>
<feature type="domain" description="Clathrin/coatomer adaptor adaptin-like N-terminal" evidence="6">
    <location>
        <begin position="82"/>
        <end position="195"/>
    </location>
</feature>
<evidence type="ECO:0000313" key="8">
    <source>
        <dbReference type="Proteomes" id="UP001165190"/>
    </source>
</evidence>
<dbReference type="AlphaFoldDB" id="A0A9W7H271"/>